<dbReference type="RefSeq" id="WP_310343116.1">
    <property type="nucleotide sequence ID" value="NZ_JAVDXO010000005.1"/>
</dbReference>
<evidence type="ECO:0000313" key="2">
    <source>
        <dbReference type="Proteomes" id="UP001268089"/>
    </source>
</evidence>
<name>A0ABU1ZNJ9_9BURK</name>
<sequence length="168" mass="18209">MITYLKHILLAFALLQLTGCGVLDYIIPKGMMDFASPKGTKLGWDSVTISAANDANLNSPVALDIVVLKDDASLNMLATLPAAKWFATRGEMEKTFPLVINYKSFEVAPGQTLRIAASEFGSARVAGVMMYADYLTPGEHRIRVDQLQGTVLVQLGARDFTVTAQSPK</sequence>
<organism evidence="1 2">
    <name type="scientific">Rhodoferax saidenbachensis</name>
    <dbReference type="NCBI Taxonomy" id="1484693"/>
    <lineage>
        <taxon>Bacteria</taxon>
        <taxon>Pseudomonadati</taxon>
        <taxon>Pseudomonadota</taxon>
        <taxon>Betaproteobacteria</taxon>
        <taxon>Burkholderiales</taxon>
        <taxon>Comamonadaceae</taxon>
        <taxon>Rhodoferax</taxon>
    </lineage>
</organism>
<proteinExistence type="predicted"/>
<dbReference type="Proteomes" id="UP001268089">
    <property type="component" value="Unassembled WGS sequence"/>
</dbReference>
<dbReference type="EMBL" id="JAVDXO010000005">
    <property type="protein sequence ID" value="MDR7307130.1"/>
    <property type="molecule type" value="Genomic_DNA"/>
</dbReference>
<evidence type="ECO:0000313" key="1">
    <source>
        <dbReference type="EMBL" id="MDR7307130.1"/>
    </source>
</evidence>
<protein>
    <submittedName>
        <fullName evidence="1">Type VI secretion system protein</fullName>
    </submittedName>
</protein>
<accession>A0ABU1ZNJ9</accession>
<reference evidence="1 2" key="1">
    <citation type="submission" date="2023-07" db="EMBL/GenBank/DDBJ databases">
        <title>Sorghum-associated microbial communities from plants grown in Nebraska, USA.</title>
        <authorList>
            <person name="Schachtman D."/>
        </authorList>
    </citation>
    <scope>NUCLEOTIDE SEQUENCE [LARGE SCALE GENOMIC DNA]</scope>
    <source>
        <strain evidence="1 2">BE308</strain>
    </source>
</reference>
<comment type="caution">
    <text evidence="1">The sequence shown here is derived from an EMBL/GenBank/DDBJ whole genome shotgun (WGS) entry which is preliminary data.</text>
</comment>
<gene>
    <name evidence="1" type="ORF">J2X15_002417</name>
</gene>
<keyword evidence="2" id="KW-1185">Reference proteome</keyword>